<evidence type="ECO:0000259" key="6">
    <source>
        <dbReference type="PROSITE" id="PS51898"/>
    </source>
</evidence>
<dbReference type="Gene3D" id="1.10.150.130">
    <property type="match status" value="1"/>
</dbReference>
<accession>A0A553SQ08</accession>
<comment type="caution">
    <text evidence="8">The sequence shown here is derived from an EMBL/GenBank/DDBJ whole genome shotgun (WGS) entry which is preliminary data.</text>
</comment>
<dbReference type="InterPro" id="IPR044068">
    <property type="entry name" value="CB"/>
</dbReference>
<name>A0A553SQ08_NIACI</name>
<dbReference type="InterPro" id="IPR011010">
    <property type="entry name" value="DNA_brk_join_enz"/>
</dbReference>
<dbReference type="InterPro" id="IPR013762">
    <property type="entry name" value="Integrase-like_cat_sf"/>
</dbReference>
<dbReference type="InterPro" id="IPR002104">
    <property type="entry name" value="Integrase_catalytic"/>
</dbReference>
<dbReference type="AlphaFoldDB" id="A0A553SQ08"/>
<evidence type="ECO:0000256" key="2">
    <source>
        <dbReference type="ARBA" id="ARBA00022908"/>
    </source>
</evidence>
<dbReference type="EMBL" id="RIBP01000004">
    <property type="protein sequence ID" value="TRZ39081.1"/>
    <property type="molecule type" value="Genomic_DNA"/>
</dbReference>
<evidence type="ECO:0000256" key="5">
    <source>
        <dbReference type="PROSITE-ProRule" id="PRU01248"/>
    </source>
</evidence>
<dbReference type="GO" id="GO:0006310">
    <property type="term" value="P:DNA recombination"/>
    <property type="evidence" value="ECO:0007669"/>
    <property type="project" value="UniProtKB-KW"/>
</dbReference>
<protein>
    <submittedName>
        <fullName evidence="8">Recombinase</fullName>
    </submittedName>
</protein>
<dbReference type="GO" id="GO:0003677">
    <property type="term" value="F:DNA binding"/>
    <property type="evidence" value="ECO:0007669"/>
    <property type="project" value="UniProtKB-UniRule"/>
</dbReference>
<dbReference type="Pfam" id="PF00589">
    <property type="entry name" value="Phage_integrase"/>
    <property type="match status" value="1"/>
</dbReference>
<evidence type="ECO:0000313" key="8">
    <source>
        <dbReference type="EMBL" id="TRZ39081.1"/>
    </source>
</evidence>
<comment type="similarity">
    <text evidence="1">Belongs to the 'phage' integrase family.</text>
</comment>
<evidence type="ECO:0000256" key="1">
    <source>
        <dbReference type="ARBA" id="ARBA00008857"/>
    </source>
</evidence>
<gene>
    <name evidence="8" type="ORF">CEQ21_16055</name>
</gene>
<evidence type="ECO:0000256" key="4">
    <source>
        <dbReference type="ARBA" id="ARBA00023172"/>
    </source>
</evidence>
<feature type="domain" description="Tyr recombinase" evidence="6">
    <location>
        <begin position="107"/>
        <end position="292"/>
    </location>
</feature>
<evidence type="ECO:0000256" key="3">
    <source>
        <dbReference type="ARBA" id="ARBA00023125"/>
    </source>
</evidence>
<feature type="domain" description="Core-binding (CB)" evidence="7">
    <location>
        <begin position="1"/>
        <end position="86"/>
    </location>
</feature>
<dbReference type="InterPro" id="IPR004107">
    <property type="entry name" value="Integrase_SAM-like_N"/>
</dbReference>
<dbReference type="GO" id="GO:0015074">
    <property type="term" value="P:DNA integration"/>
    <property type="evidence" value="ECO:0007669"/>
    <property type="project" value="UniProtKB-KW"/>
</dbReference>
<keyword evidence="2" id="KW-0229">DNA integration</keyword>
<organism evidence="8 9">
    <name type="scientific">Niallia circulans</name>
    <name type="common">Bacillus circulans</name>
    <dbReference type="NCBI Taxonomy" id="1397"/>
    <lineage>
        <taxon>Bacteria</taxon>
        <taxon>Bacillati</taxon>
        <taxon>Bacillota</taxon>
        <taxon>Bacilli</taxon>
        <taxon>Bacillales</taxon>
        <taxon>Bacillaceae</taxon>
        <taxon>Niallia</taxon>
    </lineage>
</organism>
<keyword evidence="3 5" id="KW-0238">DNA-binding</keyword>
<sequence>MVKDLQKEFKFDLEIKNYSKRTIATYNYNIDQLMTYLEEHFGFCEIEEISTMHIKRFVQQQLHLGNKSNYINTIIKSLRAFYNYLVAEEYVSHNIVEKVKFLKEEKVIIKTFTDKEVANMIDAYDFKTYLNARNKVIIAMFIDTGMRMSELINLQSSWFNETNIKVFGKGAKWRYVPVSLMLKKYMIRYERLKEGYFKNKRKEYDNYFLSRSGKPLTGVQIQNIVRNAGAKAKVREEIRCSPHTLRHFSIQSNLRNGLDLYSCSRIAGHENIQITKKYLMGLETENILEMATKSSPLMNIKNK</sequence>
<dbReference type="InterPro" id="IPR050090">
    <property type="entry name" value="Tyrosine_recombinase_XerCD"/>
</dbReference>
<dbReference type="SUPFAM" id="SSF56349">
    <property type="entry name" value="DNA breaking-rejoining enzymes"/>
    <property type="match status" value="1"/>
</dbReference>
<dbReference type="InterPro" id="IPR010998">
    <property type="entry name" value="Integrase_recombinase_N"/>
</dbReference>
<dbReference type="PROSITE" id="PS51900">
    <property type="entry name" value="CB"/>
    <property type="match status" value="1"/>
</dbReference>
<dbReference type="PROSITE" id="PS51898">
    <property type="entry name" value="TYR_RECOMBINASE"/>
    <property type="match status" value="1"/>
</dbReference>
<keyword evidence="4" id="KW-0233">DNA recombination</keyword>
<proteinExistence type="inferred from homology"/>
<dbReference type="RefSeq" id="WP_185767297.1">
    <property type="nucleotide sequence ID" value="NZ_RIBP01000004.1"/>
</dbReference>
<dbReference type="PANTHER" id="PTHR30349:SF41">
    <property type="entry name" value="INTEGRASE_RECOMBINASE PROTEIN MJ0367-RELATED"/>
    <property type="match status" value="1"/>
</dbReference>
<dbReference type="Proteomes" id="UP000319837">
    <property type="component" value="Unassembled WGS sequence"/>
</dbReference>
<dbReference type="PANTHER" id="PTHR30349">
    <property type="entry name" value="PHAGE INTEGRASE-RELATED"/>
    <property type="match status" value="1"/>
</dbReference>
<dbReference type="Pfam" id="PF02899">
    <property type="entry name" value="Phage_int_SAM_1"/>
    <property type="match status" value="1"/>
</dbReference>
<evidence type="ECO:0000259" key="7">
    <source>
        <dbReference type="PROSITE" id="PS51900"/>
    </source>
</evidence>
<reference evidence="9" key="1">
    <citation type="submission" date="2018-10" db="EMBL/GenBank/DDBJ databases">
        <title>FDA dAtabase for Regulatory Grade micrObial Sequences (FDA-ARGOS): Supporting development and validation of Infectious Disease Dx tests.</title>
        <authorList>
            <person name="Minogue T."/>
            <person name="Wolcott M."/>
            <person name="Wasieloski L."/>
            <person name="Aguilar W."/>
            <person name="Moore D."/>
            <person name="Tallon L."/>
            <person name="Sadzewicz L."/>
            <person name="Sengamalay N."/>
            <person name="Ott S."/>
            <person name="Godinez A."/>
            <person name="Nagaraj S."/>
            <person name="Vavikolanu K."/>
            <person name="Vyas G."/>
            <person name="Nadendla S."/>
            <person name="George J."/>
            <person name="Sichtig H."/>
        </authorList>
    </citation>
    <scope>NUCLEOTIDE SEQUENCE [LARGE SCALE GENOMIC DNA]</scope>
    <source>
        <strain evidence="9">FDAARGOS_343</strain>
    </source>
</reference>
<dbReference type="Gene3D" id="1.10.443.10">
    <property type="entry name" value="Intergrase catalytic core"/>
    <property type="match status" value="1"/>
</dbReference>
<evidence type="ECO:0000313" key="9">
    <source>
        <dbReference type="Proteomes" id="UP000319837"/>
    </source>
</evidence>